<dbReference type="EMBL" id="JAUEPT010000003">
    <property type="protein sequence ID" value="KAK0453960.1"/>
    <property type="molecule type" value="Genomic_DNA"/>
</dbReference>
<name>A0AA39K5S1_9AGAR</name>
<proteinExistence type="predicted"/>
<comment type="caution">
    <text evidence="1">The sequence shown here is derived from an EMBL/GenBank/DDBJ whole genome shotgun (WGS) entry which is preliminary data.</text>
</comment>
<dbReference type="AlphaFoldDB" id="A0AA39K5S1"/>
<keyword evidence="2" id="KW-1185">Reference proteome</keyword>
<reference evidence="1" key="1">
    <citation type="submission" date="2023-06" db="EMBL/GenBank/DDBJ databases">
        <authorList>
            <consortium name="Lawrence Berkeley National Laboratory"/>
            <person name="Ahrendt S."/>
            <person name="Sahu N."/>
            <person name="Indic B."/>
            <person name="Wong-Bajracharya J."/>
            <person name="Merenyi Z."/>
            <person name="Ke H.-M."/>
            <person name="Monk M."/>
            <person name="Kocsube S."/>
            <person name="Drula E."/>
            <person name="Lipzen A."/>
            <person name="Balint B."/>
            <person name="Henrissat B."/>
            <person name="Andreopoulos B."/>
            <person name="Martin F.M."/>
            <person name="Harder C.B."/>
            <person name="Rigling D."/>
            <person name="Ford K.L."/>
            <person name="Foster G.D."/>
            <person name="Pangilinan J."/>
            <person name="Papanicolaou A."/>
            <person name="Barry K."/>
            <person name="LaButti K."/>
            <person name="Viragh M."/>
            <person name="Koriabine M."/>
            <person name="Yan M."/>
            <person name="Riley R."/>
            <person name="Champramary S."/>
            <person name="Plett K.L."/>
            <person name="Tsai I.J."/>
            <person name="Slot J."/>
            <person name="Sipos G."/>
            <person name="Plett J."/>
            <person name="Nagy L.G."/>
            <person name="Grigoriev I.V."/>
        </authorList>
    </citation>
    <scope>NUCLEOTIDE SEQUENCE</scope>
    <source>
        <strain evidence="1">FPL87.14</strain>
    </source>
</reference>
<sequence>MSLGEIEVQMGITEKTSSSRCMPFRQVVDVDTNFQSGSTWPRDSTDAHLSTSSLFASLNAGVVNEIQIQSTEYEYDGQDQYSLSHDRMMSGSAANLVAALDMSVGTDDHQSYLNEDVISDVYNVQLEGGTSVEHCQGLYMIWEDVDEED</sequence>
<dbReference type="Proteomes" id="UP001175226">
    <property type="component" value="Unassembled WGS sequence"/>
</dbReference>
<evidence type="ECO:0000313" key="2">
    <source>
        <dbReference type="Proteomes" id="UP001175226"/>
    </source>
</evidence>
<protein>
    <submittedName>
        <fullName evidence="1">Uncharacterized protein</fullName>
    </submittedName>
</protein>
<organism evidence="1 2">
    <name type="scientific">Armillaria borealis</name>
    <dbReference type="NCBI Taxonomy" id="47425"/>
    <lineage>
        <taxon>Eukaryota</taxon>
        <taxon>Fungi</taxon>
        <taxon>Dikarya</taxon>
        <taxon>Basidiomycota</taxon>
        <taxon>Agaricomycotina</taxon>
        <taxon>Agaricomycetes</taxon>
        <taxon>Agaricomycetidae</taxon>
        <taxon>Agaricales</taxon>
        <taxon>Marasmiineae</taxon>
        <taxon>Physalacriaceae</taxon>
        <taxon>Armillaria</taxon>
    </lineage>
</organism>
<accession>A0AA39K5S1</accession>
<evidence type="ECO:0000313" key="1">
    <source>
        <dbReference type="EMBL" id="KAK0453960.1"/>
    </source>
</evidence>
<gene>
    <name evidence="1" type="ORF">EV421DRAFT_1730890</name>
</gene>